<dbReference type="Proteomes" id="UP001530293">
    <property type="component" value="Unassembled WGS sequence"/>
</dbReference>
<evidence type="ECO:0000313" key="1">
    <source>
        <dbReference type="EMBL" id="KAL3764928.1"/>
    </source>
</evidence>
<dbReference type="EMBL" id="JALLBG020000100">
    <property type="protein sequence ID" value="KAL3764928.1"/>
    <property type="molecule type" value="Genomic_DNA"/>
</dbReference>
<organism evidence="1 2">
    <name type="scientific">Discostella pseudostelligera</name>
    <dbReference type="NCBI Taxonomy" id="259834"/>
    <lineage>
        <taxon>Eukaryota</taxon>
        <taxon>Sar</taxon>
        <taxon>Stramenopiles</taxon>
        <taxon>Ochrophyta</taxon>
        <taxon>Bacillariophyta</taxon>
        <taxon>Coscinodiscophyceae</taxon>
        <taxon>Thalassiosirophycidae</taxon>
        <taxon>Stephanodiscales</taxon>
        <taxon>Stephanodiscaceae</taxon>
        <taxon>Discostella</taxon>
    </lineage>
</organism>
<keyword evidence="2" id="KW-1185">Reference proteome</keyword>
<protein>
    <submittedName>
        <fullName evidence="1">Uncharacterized protein</fullName>
    </submittedName>
</protein>
<dbReference type="AlphaFoldDB" id="A0ABD3MLY6"/>
<accession>A0ABD3MLY6</accession>
<proteinExistence type="predicted"/>
<gene>
    <name evidence="1" type="ORF">ACHAWU_003788</name>
</gene>
<sequence>MFEYENTVVITDQFCTKEITSYKKAIQIEPANITQAMLDNHAEAVRVLKDDQHQCTSHSIIIIDQSASMKIGDVECFRSRSEASYGTLALDYIAEQLYPMGDDFVGDAVSNRNE</sequence>
<name>A0ABD3MLY6_9STRA</name>
<comment type="caution">
    <text evidence="1">The sequence shown here is derived from an EMBL/GenBank/DDBJ whole genome shotgun (WGS) entry which is preliminary data.</text>
</comment>
<evidence type="ECO:0000313" key="2">
    <source>
        <dbReference type="Proteomes" id="UP001530293"/>
    </source>
</evidence>
<reference evidence="1 2" key="1">
    <citation type="submission" date="2024-10" db="EMBL/GenBank/DDBJ databases">
        <title>Updated reference genomes for cyclostephanoid diatoms.</title>
        <authorList>
            <person name="Roberts W.R."/>
            <person name="Alverson A.J."/>
        </authorList>
    </citation>
    <scope>NUCLEOTIDE SEQUENCE [LARGE SCALE GENOMIC DNA]</scope>
    <source>
        <strain evidence="1 2">AJA232-27</strain>
    </source>
</reference>